<accession>A0A1X0AWN1</accession>
<evidence type="ECO:0000259" key="5">
    <source>
        <dbReference type="Pfam" id="PF13193"/>
    </source>
</evidence>
<dbReference type="Pfam" id="PF00501">
    <property type="entry name" value="AMP-binding"/>
    <property type="match status" value="1"/>
</dbReference>
<feature type="domain" description="AMP-binding enzyme C-terminal" evidence="5">
    <location>
        <begin position="236"/>
        <end position="309"/>
    </location>
</feature>
<dbReference type="GO" id="GO:0006631">
    <property type="term" value="P:fatty acid metabolic process"/>
    <property type="evidence" value="ECO:0007669"/>
    <property type="project" value="TreeGrafter"/>
</dbReference>
<feature type="domain" description="AMP-dependent synthetase/ligase" evidence="4">
    <location>
        <begin position="63"/>
        <end position="201"/>
    </location>
</feature>
<sequence>MLRVHLTVTDASRTEENDDDGPQWRLHVAPPNAAGAKSEMRLLVTHSARTVATPLSGMTDLDALIMFTSGTTGKPKLVPWTHSNVATSIENISGAYHLDPSDATVAAMPLFHGHGLVATLLTTLATGGTVLLPTRGKFSAHTFADDLAACGATWYTAVPTIHTILLDRVPVKTATDHACRLRVIRSCSAPLAPTTVRGWVRSGDLGSVDAHGNLTIRGRIKELINRGGERISPEYVEEVLASHPTVAQAAVFGLPDDLYGERIAAFVVPREGCHVDTAELVSYGRERLSAFEIPERIILTDALPLTAKGSIDRSKIAAGGR</sequence>
<dbReference type="GO" id="GO:0031956">
    <property type="term" value="F:medium-chain fatty acid-CoA ligase activity"/>
    <property type="evidence" value="ECO:0007669"/>
    <property type="project" value="TreeGrafter"/>
</dbReference>
<dbReference type="InterPro" id="IPR042099">
    <property type="entry name" value="ANL_N_sf"/>
</dbReference>
<dbReference type="PANTHER" id="PTHR43201:SF5">
    <property type="entry name" value="MEDIUM-CHAIN ACYL-COA LIGASE ACSF2, MITOCHONDRIAL"/>
    <property type="match status" value="1"/>
</dbReference>
<dbReference type="PANTHER" id="PTHR43201">
    <property type="entry name" value="ACYL-COA SYNTHETASE"/>
    <property type="match status" value="1"/>
</dbReference>
<dbReference type="AlphaFoldDB" id="A0A1X0AWN1"/>
<dbReference type="EMBL" id="MVHF01000016">
    <property type="protein sequence ID" value="ORA34481.1"/>
    <property type="molecule type" value="Genomic_DNA"/>
</dbReference>
<dbReference type="InterPro" id="IPR025110">
    <property type="entry name" value="AMP-bd_C"/>
</dbReference>
<name>A0A1X0AWN1_9MYCO</name>
<evidence type="ECO:0000256" key="3">
    <source>
        <dbReference type="SAM" id="MobiDB-lite"/>
    </source>
</evidence>
<evidence type="ECO:0000259" key="4">
    <source>
        <dbReference type="Pfam" id="PF00501"/>
    </source>
</evidence>
<dbReference type="SUPFAM" id="SSF56801">
    <property type="entry name" value="Acetyl-CoA synthetase-like"/>
    <property type="match status" value="1"/>
</dbReference>
<protein>
    <recommendedName>
        <fullName evidence="8">Acyl-CoA synthetase</fullName>
    </recommendedName>
</protein>
<dbReference type="InterPro" id="IPR000873">
    <property type="entry name" value="AMP-dep_synth/lig_dom"/>
</dbReference>
<feature type="region of interest" description="Disordered" evidence="3">
    <location>
        <begin position="1"/>
        <end position="22"/>
    </location>
</feature>
<dbReference type="InterPro" id="IPR045851">
    <property type="entry name" value="AMP-bd_C_sf"/>
</dbReference>
<dbReference type="Gene3D" id="3.30.300.30">
    <property type="match status" value="1"/>
</dbReference>
<dbReference type="STRING" id="1927124.BST13_17220"/>
<evidence type="ECO:0008006" key="8">
    <source>
        <dbReference type="Google" id="ProtNLM"/>
    </source>
</evidence>
<dbReference type="InterPro" id="IPR020845">
    <property type="entry name" value="AMP-binding_CS"/>
</dbReference>
<evidence type="ECO:0000313" key="6">
    <source>
        <dbReference type="EMBL" id="ORA34481.1"/>
    </source>
</evidence>
<gene>
    <name evidence="6" type="ORF">BST13_17220</name>
</gene>
<evidence type="ECO:0000256" key="1">
    <source>
        <dbReference type="ARBA" id="ARBA00006432"/>
    </source>
</evidence>
<comment type="similarity">
    <text evidence="1">Belongs to the ATP-dependent AMP-binding enzyme family.</text>
</comment>
<dbReference type="Proteomes" id="UP000192448">
    <property type="component" value="Unassembled WGS sequence"/>
</dbReference>
<evidence type="ECO:0000256" key="2">
    <source>
        <dbReference type="ARBA" id="ARBA00022598"/>
    </source>
</evidence>
<evidence type="ECO:0000313" key="7">
    <source>
        <dbReference type="Proteomes" id="UP000192448"/>
    </source>
</evidence>
<reference evidence="6 7" key="1">
    <citation type="submission" date="2017-02" db="EMBL/GenBank/DDBJ databases">
        <title>The new phylogeny of genus Mycobacterium.</title>
        <authorList>
            <person name="Tortoli E."/>
            <person name="Trovato A."/>
            <person name="Cirillo D.M."/>
        </authorList>
    </citation>
    <scope>NUCLEOTIDE SEQUENCE [LARGE SCALE GENOMIC DNA]</scope>
    <source>
        <strain evidence="6 7">RW6</strain>
    </source>
</reference>
<dbReference type="PROSITE" id="PS00455">
    <property type="entry name" value="AMP_BINDING"/>
    <property type="match status" value="1"/>
</dbReference>
<dbReference type="Gene3D" id="3.40.50.12780">
    <property type="entry name" value="N-terminal domain of ligase-like"/>
    <property type="match status" value="2"/>
</dbReference>
<dbReference type="Pfam" id="PF13193">
    <property type="entry name" value="AMP-binding_C"/>
    <property type="match status" value="1"/>
</dbReference>
<comment type="caution">
    <text evidence="6">The sequence shown here is derived from an EMBL/GenBank/DDBJ whole genome shotgun (WGS) entry which is preliminary data.</text>
</comment>
<proteinExistence type="inferred from homology"/>
<keyword evidence="7" id="KW-1185">Reference proteome</keyword>
<keyword evidence="2" id="KW-0436">Ligase</keyword>
<organism evidence="6 7">
    <name type="scientific">Mycobacterium aquaticum</name>
    <dbReference type="NCBI Taxonomy" id="1927124"/>
    <lineage>
        <taxon>Bacteria</taxon>
        <taxon>Bacillati</taxon>
        <taxon>Actinomycetota</taxon>
        <taxon>Actinomycetes</taxon>
        <taxon>Mycobacteriales</taxon>
        <taxon>Mycobacteriaceae</taxon>
        <taxon>Mycobacterium</taxon>
    </lineage>
</organism>